<dbReference type="Proteomes" id="UP000664167">
    <property type="component" value="Unassembled WGS sequence"/>
</dbReference>
<name>A0A939F474_9ACTN</name>
<dbReference type="RefSeq" id="WP_206960809.1">
    <property type="nucleotide sequence ID" value="NZ_BAAAJJ010000011.1"/>
</dbReference>
<proteinExistence type="predicted"/>
<comment type="caution">
    <text evidence="1">The sequence shown here is derived from an EMBL/GenBank/DDBJ whole genome shotgun (WGS) entry which is preliminary data.</text>
</comment>
<reference evidence="1" key="1">
    <citation type="submission" date="2021-03" db="EMBL/GenBank/DDBJ databases">
        <title>Streptomyces poriferae sp. nov., a novel marine sponge-derived Actinobacteria species with anti-MRSA activity.</title>
        <authorList>
            <person name="Sandoval-Powers M."/>
            <person name="Kralova S."/>
            <person name="Nguyen G.-S."/>
            <person name="Fawwal D."/>
            <person name="Degnes K."/>
            <person name="Klinkenberg G."/>
            <person name="Sletta H."/>
            <person name="Wentzel A."/>
            <person name="Liles M.R."/>
        </authorList>
    </citation>
    <scope>NUCLEOTIDE SEQUENCE</scope>
    <source>
        <strain evidence="1">DSM 41794</strain>
    </source>
</reference>
<evidence type="ECO:0000313" key="1">
    <source>
        <dbReference type="EMBL" id="MBO0511388.1"/>
    </source>
</evidence>
<evidence type="ECO:0000313" key="2">
    <source>
        <dbReference type="Proteomes" id="UP000664167"/>
    </source>
</evidence>
<gene>
    <name evidence="1" type="ORF">J0695_06140</name>
</gene>
<protein>
    <recommendedName>
        <fullName evidence="3">Proteins of 100 residues with WXG</fullName>
    </recommendedName>
</protein>
<evidence type="ECO:0008006" key="3">
    <source>
        <dbReference type="Google" id="ProtNLM"/>
    </source>
</evidence>
<organism evidence="1 2">
    <name type="scientific">Streptomyces beijiangensis</name>
    <dbReference type="NCBI Taxonomy" id="163361"/>
    <lineage>
        <taxon>Bacteria</taxon>
        <taxon>Bacillati</taxon>
        <taxon>Actinomycetota</taxon>
        <taxon>Actinomycetes</taxon>
        <taxon>Kitasatosporales</taxon>
        <taxon>Streptomycetaceae</taxon>
        <taxon>Streptomyces</taxon>
    </lineage>
</organism>
<keyword evidence="2" id="KW-1185">Reference proteome</keyword>
<dbReference type="EMBL" id="JAFLRJ010000049">
    <property type="protein sequence ID" value="MBO0511388.1"/>
    <property type="molecule type" value="Genomic_DNA"/>
</dbReference>
<accession>A0A939F474</accession>
<sequence length="125" mass="13515">MSGSGQIEVDSPVLKTEGYHFFEVGQKFSEAVGQLQDGLTALEGTGTPPWGDDDLGEKFGVVYEGFRDGMYESMGSLAQRLAGVGMALTEMGVKHELNEDATFEMIKQNEDGLKGVETKFTARAL</sequence>
<dbReference type="AlphaFoldDB" id="A0A939F474"/>